<dbReference type="GO" id="GO:0046872">
    <property type="term" value="F:metal ion binding"/>
    <property type="evidence" value="ECO:0007669"/>
    <property type="project" value="UniProtKB-KW"/>
</dbReference>
<dbReference type="GO" id="GO:0022904">
    <property type="term" value="P:respiratory electron transport chain"/>
    <property type="evidence" value="ECO:0007669"/>
    <property type="project" value="InterPro"/>
</dbReference>
<dbReference type="RefSeq" id="WP_064121818.1">
    <property type="nucleotide sequence ID" value="NZ_CP015243.1"/>
</dbReference>
<feature type="transmembrane region" description="Helical" evidence="13">
    <location>
        <begin position="54"/>
        <end position="71"/>
    </location>
</feature>
<sequence length="179" mass="20235">MLSNTSERWGSISIALHWLSAVAVIGLFASGWWISTLTYYHPWYNAAPWWHKSFGITLLAMTLLRVVWRLVTPTPRPLEHRHEALAAKLGHGLIYLLLLTVLCSGYLISTAEGSPISVFGWFEILASWRFSRQATLMGTLHWYAAWSLVILAAGHALFALKHHFLDHRATLTRMLGRGS</sequence>
<evidence type="ECO:0000313" key="15">
    <source>
        <dbReference type="EMBL" id="ANF56853.1"/>
    </source>
</evidence>
<dbReference type="Gene3D" id="1.20.950.20">
    <property type="entry name" value="Transmembrane di-heme cytochromes, Chain C"/>
    <property type="match status" value="1"/>
</dbReference>
<feature type="transmembrane region" description="Helical" evidence="13">
    <location>
        <begin position="12"/>
        <end position="34"/>
    </location>
</feature>
<evidence type="ECO:0000256" key="8">
    <source>
        <dbReference type="ARBA" id="ARBA00022982"/>
    </source>
</evidence>
<keyword evidence="11 13" id="KW-0472">Membrane</keyword>
<reference evidence="15 16" key="1">
    <citation type="submission" date="2016-04" db="EMBL/GenBank/DDBJ databases">
        <title>Complete Genome Sequence of Halotalea alkalilenta IHB B 13600.</title>
        <authorList>
            <person name="Swarnkar M.K."/>
            <person name="Sharma A."/>
            <person name="Kaushal K."/>
            <person name="Soni R."/>
            <person name="Rana S."/>
            <person name="Singh A.K."/>
            <person name="Gulati A."/>
        </authorList>
    </citation>
    <scope>NUCLEOTIDE SEQUENCE [LARGE SCALE GENOMIC DNA]</scope>
    <source>
        <strain evidence="15 16">IHB B 13600</strain>
    </source>
</reference>
<gene>
    <name evidence="15" type="ORF">A5892_04700</name>
</gene>
<evidence type="ECO:0000256" key="9">
    <source>
        <dbReference type="ARBA" id="ARBA00022989"/>
    </source>
</evidence>
<dbReference type="InterPro" id="IPR052168">
    <property type="entry name" value="Cytochrome_b561_oxidase"/>
</dbReference>
<feature type="transmembrane region" description="Helical" evidence="13">
    <location>
        <begin position="140"/>
        <end position="160"/>
    </location>
</feature>
<feature type="transmembrane region" description="Helical" evidence="13">
    <location>
        <begin position="92"/>
        <end position="109"/>
    </location>
</feature>
<dbReference type="STRING" id="376489.A5892_04700"/>
<evidence type="ECO:0000256" key="5">
    <source>
        <dbReference type="ARBA" id="ARBA00022617"/>
    </source>
</evidence>
<comment type="subcellular location">
    <subcellularLocation>
        <location evidence="2">Cell membrane</location>
        <topology evidence="2">Multi-pass membrane protein</topology>
    </subcellularLocation>
</comment>
<dbReference type="SUPFAM" id="SSF81342">
    <property type="entry name" value="Transmembrane di-heme cytochromes"/>
    <property type="match status" value="1"/>
</dbReference>
<evidence type="ECO:0000256" key="12">
    <source>
        <dbReference type="ARBA" id="ARBA00037975"/>
    </source>
</evidence>
<evidence type="ECO:0000256" key="1">
    <source>
        <dbReference type="ARBA" id="ARBA00001970"/>
    </source>
</evidence>
<dbReference type="PANTHER" id="PTHR30529:SF1">
    <property type="entry name" value="CYTOCHROME B561 HOMOLOG 2"/>
    <property type="match status" value="1"/>
</dbReference>
<keyword evidence="7" id="KW-0479">Metal-binding</keyword>
<proteinExistence type="inferred from homology"/>
<dbReference type="GO" id="GO:0005886">
    <property type="term" value="C:plasma membrane"/>
    <property type="evidence" value="ECO:0007669"/>
    <property type="project" value="UniProtKB-SubCell"/>
</dbReference>
<evidence type="ECO:0000256" key="4">
    <source>
        <dbReference type="ARBA" id="ARBA00022475"/>
    </source>
</evidence>
<organism evidence="15 16">
    <name type="scientific">Halotalea alkalilenta</name>
    <dbReference type="NCBI Taxonomy" id="376489"/>
    <lineage>
        <taxon>Bacteria</taxon>
        <taxon>Pseudomonadati</taxon>
        <taxon>Pseudomonadota</taxon>
        <taxon>Gammaproteobacteria</taxon>
        <taxon>Oceanospirillales</taxon>
        <taxon>Halomonadaceae</taxon>
        <taxon>Halotalea</taxon>
    </lineage>
</organism>
<evidence type="ECO:0000256" key="6">
    <source>
        <dbReference type="ARBA" id="ARBA00022692"/>
    </source>
</evidence>
<dbReference type="AlphaFoldDB" id="A0A172YC95"/>
<dbReference type="GO" id="GO:0009055">
    <property type="term" value="F:electron transfer activity"/>
    <property type="evidence" value="ECO:0007669"/>
    <property type="project" value="InterPro"/>
</dbReference>
<dbReference type="GO" id="GO:0020037">
    <property type="term" value="F:heme binding"/>
    <property type="evidence" value="ECO:0007669"/>
    <property type="project" value="TreeGrafter"/>
</dbReference>
<keyword evidence="9 13" id="KW-1133">Transmembrane helix</keyword>
<dbReference type="Proteomes" id="UP000077875">
    <property type="component" value="Chromosome"/>
</dbReference>
<name>A0A172YC95_9GAMM</name>
<comment type="cofactor">
    <cofactor evidence="1">
        <name>heme b</name>
        <dbReference type="ChEBI" id="CHEBI:60344"/>
    </cofactor>
</comment>
<dbReference type="Pfam" id="PF01292">
    <property type="entry name" value="Ni_hydr_CYTB"/>
    <property type="match status" value="1"/>
</dbReference>
<evidence type="ECO:0000313" key="16">
    <source>
        <dbReference type="Proteomes" id="UP000077875"/>
    </source>
</evidence>
<keyword evidence="8" id="KW-0249">Electron transport</keyword>
<evidence type="ECO:0000256" key="10">
    <source>
        <dbReference type="ARBA" id="ARBA00023004"/>
    </source>
</evidence>
<keyword evidence="16" id="KW-1185">Reference proteome</keyword>
<accession>A0A172YC95</accession>
<evidence type="ECO:0000256" key="2">
    <source>
        <dbReference type="ARBA" id="ARBA00004651"/>
    </source>
</evidence>
<keyword evidence="6 13" id="KW-0812">Transmembrane</keyword>
<keyword evidence="5" id="KW-0349">Heme</keyword>
<dbReference type="KEGG" id="haa:A5892_04700"/>
<dbReference type="InterPro" id="IPR011577">
    <property type="entry name" value="Cyt_b561_bac/Ni-Hgenase"/>
</dbReference>
<evidence type="ECO:0000256" key="11">
    <source>
        <dbReference type="ARBA" id="ARBA00023136"/>
    </source>
</evidence>
<evidence type="ECO:0000259" key="14">
    <source>
        <dbReference type="Pfam" id="PF01292"/>
    </source>
</evidence>
<keyword evidence="4" id="KW-1003">Cell membrane</keyword>
<evidence type="ECO:0000256" key="3">
    <source>
        <dbReference type="ARBA" id="ARBA00022448"/>
    </source>
</evidence>
<comment type="similarity">
    <text evidence="12">Belongs to the cytochrome b561 family.</text>
</comment>
<feature type="domain" description="Cytochrome b561 bacterial/Ni-hydrogenase" evidence="14">
    <location>
        <begin position="8"/>
        <end position="176"/>
    </location>
</feature>
<dbReference type="InterPro" id="IPR016174">
    <property type="entry name" value="Di-haem_cyt_TM"/>
</dbReference>
<evidence type="ECO:0000256" key="13">
    <source>
        <dbReference type="SAM" id="Phobius"/>
    </source>
</evidence>
<evidence type="ECO:0000256" key="7">
    <source>
        <dbReference type="ARBA" id="ARBA00022723"/>
    </source>
</evidence>
<keyword evidence="3" id="KW-0813">Transport</keyword>
<protein>
    <submittedName>
        <fullName evidence="15">Cytochrome b</fullName>
    </submittedName>
</protein>
<keyword evidence="10" id="KW-0408">Iron</keyword>
<dbReference type="PANTHER" id="PTHR30529">
    <property type="entry name" value="CYTOCHROME B561"/>
    <property type="match status" value="1"/>
</dbReference>
<dbReference type="EMBL" id="CP015243">
    <property type="protein sequence ID" value="ANF56853.1"/>
    <property type="molecule type" value="Genomic_DNA"/>
</dbReference>